<dbReference type="PROSITE" id="PS50086">
    <property type="entry name" value="TBC_RABGAP"/>
    <property type="match status" value="1"/>
</dbReference>
<dbReference type="InterPro" id="IPR050302">
    <property type="entry name" value="Rab_GAP_TBC_domain"/>
</dbReference>
<reference evidence="3" key="1">
    <citation type="submission" date="2021-02" db="EMBL/GenBank/DDBJ databases">
        <authorList>
            <person name="Dougan E. K."/>
            <person name="Rhodes N."/>
            <person name="Thang M."/>
            <person name="Chan C."/>
        </authorList>
    </citation>
    <scope>NUCLEOTIDE SEQUENCE</scope>
</reference>
<dbReference type="AlphaFoldDB" id="A0A812T3E3"/>
<feature type="region of interest" description="Disordered" evidence="1">
    <location>
        <begin position="519"/>
        <end position="549"/>
    </location>
</feature>
<proteinExistence type="predicted"/>
<accession>A0A812T3E3</accession>
<keyword evidence="4" id="KW-1185">Reference proteome</keyword>
<dbReference type="PANTHER" id="PTHR47219">
    <property type="entry name" value="RAB GTPASE-ACTIVATING PROTEIN 1-LIKE"/>
    <property type="match status" value="1"/>
</dbReference>
<evidence type="ECO:0000313" key="3">
    <source>
        <dbReference type="EMBL" id="CAE7504222.1"/>
    </source>
</evidence>
<feature type="non-terminal residue" evidence="3">
    <location>
        <position position="686"/>
    </location>
</feature>
<feature type="domain" description="Rab-GAP TBC" evidence="2">
    <location>
        <begin position="580"/>
        <end position="686"/>
    </location>
</feature>
<dbReference type="Gene3D" id="1.10.8.270">
    <property type="entry name" value="putative rabgap domain of human tbc1 domain family member 14 like domains"/>
    <property type="match status" value="1"/>
</dbReference>
<protein>
    <submittedName>
        <fullName evidence="3">Tbc-6 protein</fullName>
    </submittedName>
</protein>
<sequence length="686" mass="75061">MKVRWIDEHGEEQTWNSWEDALCGRFGATKILPAGSTEIQVRFRSQPGGRKVHGVDRRNRSAWTRQGEEVIELRPSGLDEVSGRGVDAWFEIRGPITHHVWRAWNSCNEGMPESWEWWPDFPEERRAAPPATLQAADAAAPWPGLAEMSPTSASSDEATCASAVTGAMSRLVAAAAVLLAVRRRTLRTLEELNGQITKQSLVVQSCMAAICRKIIVRVGRLFRISLRGASIDDCCLDVAQAPPSSSHEQLWAVNLRSSAEALGAGSAAAGVGMPWLKLCLRSREKGRSLAKLMETDVSEQLAFESVESELRCALSSAAARRRSSPRRHTGRALAVYTQTANLMLVRSAKYVTLTQAGTETMLIAGRVLGGLGAGLAVGVAVHGWSTTKPMQKLVQEKIAEVERSIEYLDGVHQRISGALRCPCCEEPLRLGASSALRRCPQFHCFHAACVGEDGSCPLCATSVSDLRSSEQLPALLGLVGLRDLCALTVDSITVRKGAELVQRLGGRMDEVRRLISGVQKETDEGSCQQGEETPSSRRRQEQALHEDADTHEAWQEALAQRSPADLQAEELEALLLGRRGMPLKYRHLLWPELLSGPKTSSGSVEALAVAELPQKVLEQIDADVPRTRRDLVSPERRDALRRVLRAVAAKRPSVGYAQGMNQLAAVLLKLGFDEDKSCWMMDAIME</sequence>
<dbReference type="Pfam" id="PF00566">
    <property type="entry name" value="RabGAP-TBC"/>
    <property type="match status" value="1"/>
</dbReference>
<comment type="caution">
    <text evidence="3">The sequence shown here is derived from an EMBL/GenBank/DDBJ whole genome shotgun (WGS) entry which is preliminary data.</text>
</comment>
<evidence type="ECO:0000256" key="1">
    <source>
        <dbReference type="SAM" id="MobiDB-lite"/>
    </source>
</evidence>
<dbReference type="OrthoDB" id="294251at2759"/>
<dbReference type="InterPro" id="IPR035969">
    <property type="entry name" value="Rab-GAP_TBC_sf"/>
</dbReference>
<organism evidence="3 4">
    <name type="scientific">Symbiodinium pilosum</name>
    <name type="common">Dinoflagellate</name>
    <dbReference type="NCBI Taxonomy" id="2952"/>
    <lineage>
        <taxon>Eukaryota</taxon>
        <taxon>Sar</taxon>
        <taxon>Alveolata</taxon>
        <taxon>Dinophyceae</taxon>
        <taxon>Suessiales</taxon>
        <taxon>Symbiodiniaceae</taxon>
        <taxon>Symbiodinium</taxon>
    </lineage>
</organism>
<dbReference type="SUPFAM" id="SSF47923">
    <property type="entry name" value="Ypt/Rab-GAP domain of gyp1p"/>
    <property type="match status" value="1"/>
</dbReference>
<feature type="compositionally biased region" description="Basic and acidic residues" evidence="1">
    <location>
        <begin position="534"/>
        <end position="549"/>
    </location>
</feature>
<dbReference type="Proteomes" id="UP000649617">
    <property type="component" value="Unassembled WGS sequence"/>
</dbReference>
<evidence type="ECO:0000313" key="4">
    <source>
        <dbReference type="Proteomes" id="UP000649617"/>
    </source>
</evidence>
<gene>
    <name evidence="3" type="primary">tbc-6</name>
    <name evidence="3" type="ORF">SPIL2461_LOCUS13065</name>
</gene>
<dbReference type="PANTHER" id="PTHR47219:SF9">
    <property type="entry name" value="GTPASE ACTIVATING PROTEIN AND CENTROSOME-ASSOCIATED, ISOFORM B"/>
    <property type="match status" value="1"/>
</dbReference>
<dbReference type="EMBL" id="CAJNIZ010027958">
    <property type="protein sequence ID" value="CAE7504222.1"/>
    <property type="molecule type" value="Genomic_DNA"/>
</dbReference>
<name>A0A812T3E3_SYMPI</name>
<dbReference type="GO" id="GO:0005096">
    <property type="term" value="F:GTPase activator activity"/>
    <property type="evidence" value="ECO:0007669"/>
    <property type="project" value="TreeGrafter"/>
</dbReference>
<evidence type="ECO:0000259" key="2">
    <source>
        <dbReference type="PROSITE" id="PS50086"/>
    </source>
</evidence>
<dbReference type="GO" id="GO:0031267">
    <property type="term" value="F:small GTPase binding"/>
    <property type="evidence" value="ECO:0007669"/>
    <property type="project" value="TreeGrafter"/>
</dbReference>
<dbReference type="SUPFAM" id="SSF57850">
    <property type="entry name" value="RING/U-box"/>
    <property type="match status" value="1"/>
</dbReference>
<dbReference type="InterPro" id="IPR000195">
    <property type="entry name" value="Rab-GAP-TBC_dom"/>
</dbReference>